<gene>
    <name evidence="1" type="ORF">GCM10009038_22580</name>
</gene>
<evidence type="ECO:0000313" key="1">
    <source>
        <dbReference type="EMBL" id="GHB23304.1"/>
    </source>
</evidence>
<dbReference type="EMBL" id="BMZI01000005">
    <property type="protein sequence ID" value="GHB23304.1"/>
    <property type="molecule type" value="Genomic_DNA"/>
</dbReference>
<dbReference type="RefSeq" id="WP_189444818.1">
    <property type="nucleotide sequence ID" value="NZ_BMZI01000005.1"/>
</dbReference>
<proteinExistence type="predicted"/>
<accession>A0ABQ3E942</accession>
<dbReference type="Proteomes" id="UP000646745">
    <property type="component" value="Unassembled WGS sequence"/>
</dbReference>
<keyword evidence="2" id="KW-1185">Reference proteome</keyword>
<organism evidence="1 2">
    <name type="scientific">Salinicola rhizosphaerae</name>
    <dbReference type="NCBI Taxonomy" id="1443141"/>
    <lineage>
        <taxon>Bacteria</taxon>
        <taxon>Pseudomonadati</taxon>
        <taxon>Pseudomonadota</taxon>
        <taxon>Gammaproteobacteria</taxon>
        <taxon>Oceanospirillales</taxon>
        <taxon>Halomonadaceae</taxon>
        <taxon>Salinicola</taxon>
    </lineage>
</organism>
<name>A0ABQ3E942_9GAMM</name>
<reference evidence="2" key="1">
    <citation type="journal article" date="2019" name="Int. J. Syst. Evol. Microbiol.">
        <title>The Global Catalogue of Microorganisms (GCM) 10K type strain sequencing project: providing services to taxonomists for standard genome sequencing and annotation.</title>
        <authorList>
            <consortium name="The Broad Institute Genomics Platform"/>
            <consortium name="The Broad Institute Genome Sequencing Center for Infectious Disease"/>
            <person name="Wu L."/>
            <person name="Ma J."/>
        </authorList>
    </citation>
    <scope>NUCLEOTIDE SEQUENCE [LARGE SCALE GENOMIC DNA]</scope>
    <source>
        <strain evidence="2">KCTC 32998</strain>
    </source>
</reference>
<sequence>MSRASIFDRLHERQRPVDVVEAPTLTRDDFETARLRFIDGVALTPSGFVARGSTPEAGTPALSHSLYGPDGFRLLVHEVVDVMSVDDSRLGRLEAKALRLHALIQTIVIEALMLLESLPEETPFDVVLTAPLRSSEATGIVVDHLRDAIAETQYGAVLGEITLREQGGDPHAALAVNKGMSHVLWINADSSLNGEDISRLQRDGLIGRRSSGGGLYPGEAVTALLVQRLLPGESDFAAGWIVNAGTSEEQAPRSERREYLKRQQMVALLGGAWPQGDESDVTETESPACVVIDAMALAGRAAEVGGALIERWPEIDLIDDGIGVDGISGWPGQGMTALSFCLALSALEPEASALVLSVVSETRSVAWKLQACAAEAAPTDVHS</sequence>
<evidence type="ECO:0000313" key="2">
    <source>
        <dbReference type="Proteomes" id="UP000646745"/>
    </source>
</evidence>
<comment type="caution">
    <text evidence="1">The sequence shown here is derived from an EMBL/GenBank/DDBJ whole genome shotgun (WGS) entry which is preliminary data.</text>
</comment>
<protein>
    <submittedName>
        <fullName evidence="1">Uncharacterized protein</fullName>
    </submittedName>
</protein>